<dbReference type="InterPro" id="IPR029071">
    <property type="entry name" value="Ubiquitin-like_domsf"/>
</dbReference>
<dbReference type="PANTHER" id="PTHR36649">
    <property type="entry name" value="UBIQUITIN-LIKE DOMAIN-CONTAINING PROTEIN"/>
    <property type="match status" value="1"/>
</dbReference>
<evidence type="ECO:0000313" key="3">
    <source>
        <dbReference type="Proteomes" id="UP000789570"/>
    </source>
</evidence>
<comment type="caution">
    <text evidence="2">The sequence shown here is derived from an EMBL/GenBank/DDBJ whole genome shotgun (WGS) entry which is preliminary data.</text>
</comment>
<proteinExistence type="predicted"/>
<keyword evidence="3" id="KW-1185">Reference proteome</keyword>
<evidence type="ECO:0000259" key="1">
    <source>
        <dbReference type="PROSITE" id="PS50053"/>
    </source>
</evidence>
<dbReference type="PROSITE" id="PS50053">
    <property type="entry name" value="UBIQUITIN_2"/>
    <property type="match status" value="1"/>
</dbReference>
<feature type="domain" description="Ubiquitin-like" evidence="1">
    <location>
        <begin position="128"/>
        <end position="204"/>
    </location>
</feature>
<dbReference type="PANTHER" id="PTHR36649:SF28">
    <property type="entry name" value="UBIQUITIN-LIKE DOMAIN-CONTAINING PROTEIN"/>
    <property type="match status" value="1"/>
</dbReference>
<dbReference type="SUPFAM" id="SSF54236">
    <property type="entry name" value="Ubiquitin-like"/>
    <property type="match status" value="2"/>
</dbReference>
<sequence length="380" mass="43597">MEDYELVAAALSKITNTQVITYNEYLSQKDKNSDQIFQYFDSNLLHDIYLVKGVVTSDVIEVEDDDIASSSNVEVENSTNNFENVFISFSGETLEIKNLNANTTISQLKNKIFESKGIVPNEQWLTIQNVFIKNLSGKTLTVKNLNAKTSINQLKNKIYETEGIPPDEQYLNYGLKSLQDHQTLSYYEITNDTTINLSTRLRGGSNTIKVLDRDFLDPHYNYDFTNIKPCGRTYMRGNYKYMRPYGWNRLAIRVLDKYSDNRWLGVNNRTKFSESVEGEWIVSFHGTAKNNANSIAKDGFRLSKGRRFQYGRGVYSTPDIDTAACYADKFVHEGVNYQVVFQNRVKPGTFDVVSSETGLKIFITRNDKNIRPYGICIRKI</sequence>
<dbReference type="EMBL" id="CAJVPQ010000318">
    <property type="protein sequence ID" value="CAG8470215.1"/>
    <property type="molecule type" value="Genomic_DNA"/>
</dbReference>
<evidence type="ECO:0000313" key="2">
    <source>
        <dbReference type="EMBL" id="CAG8470215.1"/>
    </source>
</evidence>
<dbReference type="SMART" id="SM00213">
    <property type="entry name" value="UBQ"/>
    <property type="match status" value="1"/>
</dbReference>
<protein>
    <submittedName>
        <fullName evidence="2">2683_t:CDS:1</fullName>
    </submittedName>
</protein>
<reference evidence="2" key="1">
    <citation type="submission" date="2021-06" db="EMBL/GenBank/DDBJ databases">
        <authorList>
            <person name="Kallberg Y."/>
            <person name="Tangrot J."/>
            <person name="Rosling A."/>
        </authorList>
    </citation>
    <scope>NUCLEOTIDE SEQUENCE</scope>
    <source>
        <strain evidence="2">UK204</strain>
    </source>
</reference>
<dbReference type="OrthoDB" id="428577at2759"/>
<organism evidence="2 3">
    <name type="scientific">Funneliformis caledonium</name>
    <dbReference type="NCBI Taxonomy" id="1117310"/>
    <lineage>
        <taxon>Eukaryota</taxon>
        <taxon>Fungi</taxon>
        <taxon>Fungi incertae sedis</taxon>
        <taxon>Mucoromycota</taxon>
        <taxon>Glomeromycotina</taxon>
        <taxon>Glomeromycetes</taxon>
        <taxon>Glomerales</taxon>
        <taxon>Glomeraceae</taxon>
        <taxon>Funneliformis</taxon>
    </lineage>
</organism>
<dbReference type="InterPro" id="IPR000626">
    <property type="entry name" value="Ubiquitin-like_dom"/>
</dbReference>
<dbReference type="Gene3D" id="3.10.20.90">
    <property type="entry name" value="Phosphatidylinositol 3-kinase Catalytic Subunit, Chain A, domain 1"/>
    <property type="match status" value="2"/>
</dbReference>
<accession>A0A9N8VXW1</accession>
<dbReference type="AlphaFoldDB" id="A0A9N8VXW1"/>
<dbReference type="Proteomes" id="UP000789570">
    <property type="component" value="Unassembled WGS sequence"/>
</dbReference>
<gene>
    <name evidence="2" type="ORF">FCALED_LOCUS2185</name>
</gene>
<dbReference type="Pfam" id="PF00240">
    <property type="entry name" value="ubiquitin"/>
    <property type="match status" value="2"/>
</dbReference>
<dbReference type="SUPFAM" id="SSF56399">
    <property type="entry name" value="ADP-ribosylation"/>
    <property type="match status" value="1"/>
</dbReference>
<dbReference type="Gene3D" id="3.90.175.10">
    <property type="entry name" value="Diphtheria Toxin, domain 1"/>
    <property type="match status" value="1"/>
</dbReference>
<name>A0A9N8VXW1_9GLOM</name>